<keyword evidence="6" id="KW-0687">Ribonucleoprotein</keyword>
<evidence type="ECO:0000256" key="4">
    <source>
        <dbReference type="ARBA" id="ARBA00022980"/>
    </source>
</evidence>
<evidence type="ECO:0000256" key="1">
    <source>
        <dbReference type="ARBA" id="ARBA00004173"/>
    </source>
</evidence>
<feature type="compositionally biased region" description="Basic residues" evidence="8">
    <location>
        <begin position="57"/>
        <end position="69"/>
    </location>
</feature>
<dbReference type="OrthoDB" id="274828at2759"/>
<dbReference type="GO" id="GO:0003735">
    <property type="term" value="F:structural constituent of ribosome"/>
    <property type="evidence" value="ECO:0007669"/>
    <property type="project" value="TreeGrafter"/>
</dbReference>
<feature type="compositionally biased region" description="Basic and acidic residues" evidence="8">
    <location>
        <begin position="70"/>
        <end position="82"/>
    </location>
</feature>
<dbReference type="STRING" id="308745.A0A0F8UCX6"/>
<sequence>MVSSFCWSCLTRLRQTPRSVLPSPTALSRGPAFHTSTARYAMPMKKKASQEGPARYRQAKSAKMKKKRPTDRPRPPPVGERKALRKRIVLSNPNALEVDGMQELSAETMLDSRLRGTVLALPVPMLDQLRAVQAFKPKQGWSIFRRPGTVMRRETLEMGRLFDSISGEGKDQGSVVKKIVTGPRGSGKSVHLLQAMAMAFTKKWVVFTVPDAQELVTAHTSYAPLSDEVPDLYVQNESTAALLSRTITANKEVLTGLKISQQHPALKSVVKPNTTLHDLAQIGIQDPASSWAVFQALWTELTATAAAPGLEKNFIPRPPILVTVDGLAHWMKNSEYRTADFKPVHTHDLVFVRHFLSLLQPGQGKPTLPNGGALLYATSASNSPGIYSLDVALKQVEARHAGVDPSAPEFPQVEPYSKPDPRVLEALASSKPTATREGMLELQTLGGLTRSEARGFLEYFAQSGLLRETINDEWVGEKWTLAGGGVIGELEKLGRRLRVAA</sequence>
<accession>A0A0F8UCX6</accession>
<comment type="subcellular location">
    <subcellularLocation>
        <location evidence="1">Mitochondrion</location>
    </subcellularLocation>
</comment>
<gene>
    <name evidence="9" type="ORF">ARAM_003235</name>
</gene>
<comment type="similarity">
    <text evidence="2">Belongs to the mitochondrion-specific ribosomal protein mS29 family.</text>
</comment>
<dbReference type="InterPro" id="IPR019368">
    <property type="entry name" value="Ribosomal_mS29"/>
</dbReference>
<evidence type="ECO:0000313" key="9">
    <source>
        <dbReference type="EMBL" id="KKK17609.1"/>
    </source>
</evidence>
<keyword evidence="10" id="KW-1185">Reference proteome</keyword>
<dbReference type="Pfam" id="PF10236">
    <property type="entry name" value="DAP3"/>
    <property type="match status" value="1"/>
</dbReference>
<feature type="region of interest" description="Disordered" evidence="8">
    <location>
        <begin position="21"/>
        <end position="84"/>
    </location>
</feature>
<dbReference type="AlphaFoldDB" id="A0A0F8UCX6"/>
<protein>
    <recommendedName>
        <fullName evidence="7">Small ribosomal subunit protein mS29</fullName>
    </recommendedName>
</protein>
<evidence type="ECO:0000256" key="7">
    <source>
        <dbReference type="ARBA" id="ARBA00035140"/>
    </source>
</evidence>
<proteinExistence type="inferred from homology"/>
<evidence type="ECO:0000313" key="10">
    <source>
        <dbReference type="Proteomes" id="UP000034291"/>
    </source>
</evidence>
<comment type="caution">
    <text evidence="9">The sequence shown here is derived from an EMBL/GenBank/DDBJ whole genome shotgun (WGS) entry which is preliminary data.</text>
</comment>
<keyword evidence="3" id="KW-0809">Transit peptide</keyword>
<dbReference type="PANTHER" id="PTHR12810:SF0">
    <property type="entry name" value="SMALL RIBOSOMAL SUBUNIT PROTEIN MS29"/>
    <property type="match status" value="1"/>
</dbReference>
<evidence type="ECO:0000256" key="6">
    <source>
        <dbReference type="ARBA" id="ARBA00023274"/>
    </source>
</evidence>
<organism evidence="9 10">
    <name type="scientific">Aspergillus rambellii</name>
    <dbReference type="NCBI Taxonomy" id="308745"/>
    <lineage>
        <taxon>Eukaryota</taxon>
        <taxon>Fungi</taxon>
        <taxon>Dikarya</taxon>
        <taxon>Ascomycota</taxon>
        <taxon>Pezizomycotina</taxon>
        <taxon>Eurotiomycetes</taxon>
        <taxon>Eurotiomycetidae</taxon>
        <taxon>Eurotiales</taxon>
        <taxon>Aspergillaceae</taxon>
        <taxon>Aspergillus</taxon>
        <taxon>Aspergillus subgen. Nidulantes</taxon>
    </lineage>
</organism>
<reference evidence="9 10" key="1">
    <citation type="submission" date="2015-02" db="EMBL/GenBank/DDBJ databases">
        <title>Draft Genome Sequences of Two Closely-Related Aflatoxigenic Aspergillus Species Obtained from the Cote d'Ivoire.</title>
        <authorList>
            <person name="Moore G.G."/>
            <person name="Beltz S.B."/>
            <person name="Mack B.M."/>
        </authorList>
    </citation>
    <scope>NUCLEOTIDE SEQUENCE [LARGE SCALE GENOMIC DNA]</scope>
    <source>
        <strain evidence="9 10">SRRC1468</strain>
    </source>
</reference>
<keyword evidence="5" id="KW-0496">Mitochondrion</keyword>
<evidence type="ECO:0000256" key="8">
    <source>
        <dbReference type="SAM" id="MobiDB-lite"/>
    </source>
</evidence>
<dbReference type="GO" id="GO:0005763">
    <property type="term" value="C:mitochondrial small ribosomal subunit"/>
    <property type="evidence" value="ECO:0007669"/>
    <property type="project" value="TreeGrafter"/>
</dbReference>
<evidence type="ECO:0000256" key="5">
    <source>
        <dbReference type="ARBA" id="ARBA00023128"/>
    </source>
</evidence>
<evidence type="ECO:0000256" key="2">
    <source>
        <dbReference type="ARBA" id="ARBA00009863"/>
    </source>
</evidence>
<dbReference type="EMBL" id="JZBS01002706">
    <property type="protein sequence ID" value="KKK17609.1"/>
    <property type="molecule type" value="Genomic_DNA"/>
</dbReference>
<dbReference type="PANTHER" id="PTHR12810">
    <property type="entry name" value="MITOCHONDRIAL 28S RIBOSOMAL PROTEIN S29"/>
    <property type="match status" value="1"/>
</dbReference>
<evidence type="ECO:0000256" key="3">
    <source>
        <dbReference type="ARBA" id="ARBA00022946"/>
    </source>
</evidence>
<keyword evidence="4 9" id="KW-0689">Ribosomal protein</keyword>
<dbReference type="Proteomes" id="UP000034291">
    <property type="component" value="Unassembled WGS sequence"/>
</dbReference>
<name>A0A0F8UCX6_9EURO</name>